<evidence type="ECO:0000313" key="6">
    <source>
        <dbReference type="Proteomes" id="UP001185984"/>
    </source>
</evidence>
<dbReference type="CDD" id="cd06174">
    <property type="entry name" value="MFS"/>
    <property type="match status" value="1"/>
</dbReference>
<dbReference type="Gene3D" id="1.20.1250.20">
    <property type="entry name" value="MFS general substrate transporter like domains"/>
    <property type="match status" value="2"/>
</dbReference>
<evidence type="ECO:0000256" key="3">
    <source>
        <dbReference type="ARBA" id="ARBA00023136"/>
    </source>
</evidence>
<comment type="caution">
    <text evidence="5">The sequence shown here is derived from an EMBL/GenBank/DDBJ whole genome shotgun (WGS) entry which is preliminary data.</text>
</comment>
<feature type="transmembrane region" description="Helical" evidence="4">
    <location>
        <begin position="377"/>
        <end position="399"/>
    </location>
</feature>
<dbReference type="InterPro" id="IPR036259">
    <property type="entry name" value="MFS_trans_sf"/>
</dbReference>
<dbReference type="Proteomes" id="UP001185984">
    <property type="component" value="Unassembled WGS sequence"/>
</dbReference>
<dbReference type="InterPro" id="IPR011701">
    <property type="entry name" value="MFS"/>
</dbReference>
<feature type="transmembrane region" description="Helical" evidence="4">
    <location>
        <begin position="171"/>
        <end position="190"/>
    </location>
</feature>
<proteinExistence type="predicted"/>
<gene>
    <name evidence="5" type="ORF">O0R41_14650</name>
</gene>
<dbReference type="PANTHER" id="PTHR23526">
    <property type="entry name" value="INTEGRAL MEMBRANE TRANSPORT PROTEIN-RELATED"/>
    <property type="match status" value="1"/>
</dbReference>
<evidence type="ECO:0000256" key="2">
    <source>
        <dbReference type="ARBA" id="ARBA00022989"/>
    </source>
</evidence>
<feature type="transmembrane region" description="Helical" evidence="4">
    <location>
        <begin position="129"/>
        <end position="150"/>
    </location>
</feature>
<evidence type="ECO:0000313" key="5">
    <source>
        <dbReference type="EMBL" id="MDV5824843.1"/>
    </source>
</evidence>
<dbReference type="SUPFAM" id="SSF103473">
    <property type="entry name" value="MFS general substrate transporter"/>
    <property type="match status" value="1"/>
</dbReference>
<feature type="transmembrane region" description="Helical" evidence="4">
    <location>
        <begin position="37"/>
        <end position="56"/>
    </location>
</feature>
<keyword evidence="3 4" id="KW-0472">Membrane</keyword>
<organism evidence="5 6">
    <name type="scientific">Sphingobium naphthae</name>
    <dbReference type="NCBI Taxonomy" id="1886786"/>
    <lineage>
        <taxon>Bacteria</taxon>
        <taxon>Pseudomonadati</taxon>
        <taxon>Pseudomonadota</taxon>
        <taxon>Alphaproteobacteria</taxon>
        <taxon>Sphingomonadales</taxon>
        <taxon>Sphingomonadaceae</taxon>
        <taxon>Sphingobium</taxon>
    </lineage>
</organism>
<dbReference type="InterPro" id="IPR052528">
    <property type="entry name" value="Sugar_transport-like"/>
</dbReference>
<feature type="transmembrane region" description="Helical" evidence="4">
    <location>
        <begin position="338"/>
        <end position="356"/>
    </location>
</feature>
<feature type="transmembrane region" description="Helical" evidence="4">
    <location>
        <begin position="202"/>
        <end position="221"/>
    </location>
</feature>
<sequence length="451" mass="48827">MARVAAITEEVTQGAAGAQAQDHFVAENFRRNYRANLYYGMFGQTGFRLIYAPTFIPAYIHQLTGSDALVGSGAALLQLGMIFSPIFSASRLDHAPRILPHAMRTGAAMRAVILALALAGWFLRGWAELALTLACLFLLGLFTGAQRVAFQLLMAKVIPIDRRGRLQAWRNFTGGIIAAVLSYGAGIWLIDRNALGNGYATTFFLTFLLTSIGLLILVRLLREPDTPAPHRRVGFIDRLKQLPQLLSDRDYRHFLVAQGFCVLARIASPFFILYAGARIGMDGRVIGLLAFCYLGADTLANLLWGYMGDRTGYRATLIASLSIWIGSIILLLAVDAAWAAYLCFCGLGAASAGYLMSQQTMVLEFGERRQAAMRLGLSTTLEGAVAAAGPLVGGIVAALAGYVPLFGTALACLLISLVVLLLGVREPRLRRAEVIARTRAADDWADPPVLR</sequence>
<protein>
    <submittedName>
        <fullName evidence="5">MFS transporter</fullName>
    </submittedName>
</protein>
<keyword evidence="6" id="KW-1185">Reference proteome</keyword>
<evidence type="ECO:0000256" key="1">
    <source>
        <dbReference type="ARBA" id="ARBA00022692"/>
    </source>
</evidence>
<feature type="transmembrane region" description="Helical" evidence="4">
    <location>
        <begin position="405"/>
        <end position="424"/>
    </location>
</feature>
<feature type="transmembrane region" description="Helical" evidence="4">
    <location>
        <begin position="68"/>
        <end position="87"/>
    </location>
</feature>
<name>A0ABU3ZZ94_9SPHN</name>
<dbReference type="EMBL" id="JAPTHD010000006">
    <property type="protein sequence ID" value="MDV5824843.1"/>
    <property type="molecule type" value="Genomic_DNA"/>
</dbReference>
<dbReference type="Pfam" id="PF07690">
    <property type="entry name" value="MFS_1"/>
    <property type="match status" value="1"/>
</dbReference>
<evidence type="ECO:0000256" key="4">
    <source>
        <dbReference type="SAM" id="Phobius"/>
    </source>
</evidence>
<feature type="transmembrane region" description="Helical" evidence="4">
    <location>
        <begin position="254"/>
        <end position="274"/>
    </location>
</feature>
<reference evidence="6" key="1">
    <citation type="journal article" date="2022" name="J Environ Chem Eng">
        <title>Biodegradation of petroleum oil using a constructed nonpathogenic and heavy metal-tolerant bacterial consortium isolated from marine sponges.</title>
        <authorList>
            <person name="Dechsakulwatana C."/>
            <person name="Rungsihiranrut A."/>
            <person name="Muangchinda C."/>
            <person name="Ningthoujam R."/>
            <person name="Klankeo P."/>
            <person name="Pinyakong O."/>
        </authorList>
    </citation>
    <scope>NUCLEOTIDE SEQUENCE [LARGE SCALE GENOMIC DNA]</scope>
    <source>
        <strain evidence="6">MO2-4</strain>
    </source>
</reference>
<keyword evidence="1 4" id="KW-0812">Transmembrane</keyword>
<feature type="transmembrane region" description="Helical" evidence="4">
    <location>
        <begin position="313"/>
        <end position="332"/>
    </location>
</feature>
<accession>A0ABU3ZZ94</accession>
<dbReference type="RefSeq" id="WP_317517489.1">
    <property type="nucleotide sequence ID" value="NZ_JAPTHD010000006.1"/>
</dbReference>
<dbReference type="PANTHER" id="PTHR23526:SF1">
    <property type="entry name" value="MAJOR FACILITATOR SUPERFAMILY MFS_1"/>
    <property type="match status" value="1"/>
</dbReference>
<feature type="transmembrane region" description="Helical" evidence="4">
    <location>
        <begin position="286"/>
        <end position="306"/>
    </location>
</feature>
<feature type="transmembrane region" description="Helical" evidence="4">
    <location>
        <begin position="107"/>
        <end position="123"/>
    </location>
</feature>
<keyword evidence="2 4" id="KW-1133">Transmembrane helix</keyword>